<gene>
    <name evidence="3" type="ORF">ZIOFF_017865</name>
</gene>
<evidence type="ECO:0000313" key="4">
    <source>
        <dbReference type="Proteomes" id="UP000734854"/>
    </source>
</evidence>
<evidence type="ECO:0000256" key="1">
    <source>
        <dbReference type="SAM" id="MobiDB-lite"/>
    </source>
</evidence>
<protein>
    <recommendedName>
        <fullName evidence="2">GIR1-like zinc ribbon domain-containing protein</fullName>
    </recommendedName>
</protein>
<feature type="domain" description="GIR1-like zinc ribbon" evidence="2">
    <location>
        <begin position="146"/>
        <end position="175"/>
    </location>
</feature>
<organism evidence="3 4">
    <name type="scientific">Zingiber officinale</name>
    <name type="common">Ginger</name>
    <name type="synonym">Amomum zingiber</name>
    <dbReference type="NCBI Taxonomy" id="94328"/>
    <lineage>
        <taxon>Eukaryota</taxon>
        <taxon>Viridiplantae</taxon>
        <taxon>Streptophyta</taxon>
        <taxon>Embryophyta</taxon>
        <taxon>Tracheophyta</taxon>
        <taxon>Spermatophyta</taxon>
        <taxon>Magnoliopsida</taxon>
        <taxon>Liliopsida</taxon>
        <taxon>Zingiberales</taxon>
        <taxon>Zingiberaceae</taxon>
        <taxon>Zingiber</taxon>
    </lineage>
</organism>
<dbReference type="Pfam" id="PF24747">
    <property type="entry name" value="Zn-ribbon_GIR1"/>
    <property type="match status" value="1"/>
</dbReference>
<keyword evidence="4" id="KW-1185">Reference proteome</keyword>
<dbReference type="OrthoDB" id="1929178at2759"/>
<sequence length="194" mass="20034">MEIAVASSAGKRDLVTLDLLGAEASSKDVDSAALKIAPFADLYPLDLNLGTAGGQGDAAGTTVRGCQSVCTIEKVKWALERVAERETLCGREEERRRDGGGEGGDGGGSPSPSSSSSITTASIKRRREGGEEEWADGGDSAGAGGSLVATGCPSCLSYVLISKGDPRCPRCHSLVAPPHPPQHKKPRITLNFSL</sequence>
<dbReference type="EMBL" id="JACMSC010000005">
    <property type="protein sequence ID" value="KAG6520804.1"/>
    <property type="molecule type" value="Genomic_DNA"/>
</dbReference>
<evidence type="ECO:0000259" key="2">
    <source>
        <dbReference type="Pfam" id="PF24747"/>
    </source>
</evidence>
<dbReference type="InterPro" id="IPR055281">
    <property type="entry name" value="GIR1-2/SIED1"/>
</dbReference>
<dbReference type="Proteomes" id="UP000734854">
    <property type="component" value="Unassembled WGS sequence"/>
</dbReference>
<accession>A0A8J5H7F9</accession>
<dbReference type="PANTHER" id="PTHR33177:SF24">
    <property type="entry name" value="FILAMENTOUS HEMAGGLUTININ TRANSPORTER"/>
    <property type="match status" value="1"/>
</dbReference>
<evidence type="ECO:0000313" key="3">
    <source>
        <dbReference type="EMBL" id="KAG6520804.1"/>
    </source>
</evidence>
<proteinExistence type="predicted"/>
<reference evidence="3 4" key="1">
    <citation type="submission" date="2020-08" db="EMBL/GenBank/DDBJ databases">
        <title>Plant Genome Project.</title>
        <authorList>
            <person name="Zhang R.-G."/>
        </authorList>
    </citation>
    <scope>NUCLEOTIDE SEQUENCE [LARGE SCALE GENOMIC DNA]</scope>
    <source>
        <tissue evidence="3">Rhizome</tissue>
    </source>
</reference>
<dbReference type="AlphaFoldDB" id="A0A8J5H7F9"/>
<name>A0A8J5H7F9_ZINOF</name>
<feature type="region of interest" description="Disordered" evidence="1">
    <location>
        <begin position="90"/>
        <end position="141"/>
    </location>
</feature>
<dbReference type="PANTHER" id="PTHR33177">
    <property type="entry name" value="PUTATIVE-RELATED"/>
    <property type="match status" value="1"/>
</dbReference>
<dbReference type="InterPro" id="IPR056440">
    <property type="entry name" value="Zn-ribbon_GIR1"/>
</dbReference>
<feature type="compositionally biased region" description="Basic and acidic residues" evidence="1">
    <location>
        <begin position="90"/>
        <end position="100"/>
    </location>
</feature>
<comment type="caution">
    <text evidence="3">The sequence shown here is derived from an EMBL/GenBank/DDBJ whole genome shotgun (WGS) entry which is preliminary data.</text>
</comment>